<dbReference type="Pfam" id="PF01061">
    <property type="entry name" value="ABC2_membrane"/>
    <property type="match status" value="1"/>
</dbReference>
<comment type="subcellular location">
    <subcellularLocation>
        <location evidence="5">Cell membrane</location>
        <topology evidence="5">Multi-pass membrane protein</topology>
    </subcellularLocation>
    <subcellularLocation>
        <location evidence="1">Membrane</location>
        <topology evidence="1">Multi-pass membrane protein</topology>
    </subcellularLocation>
</comment>
<gene>
    <name evidence="7" type="ORF">MNODULE_17160</name>
</gene>
<feature type="transmembrane region" description="Helical" evidence="5">
    <location>
        <begin position="129"/>
        <end position="154"/>
    </location>
</feature>
<feature type="transmembrane region" description="Helical" evidence="5">
    <location>
        <begin position="191"/>
        <end position="210"/>
    </location>
</feature>
<dbReference type="InterPro" id="IPR013525">
    <property type="entry name" value="ABC2_TM"/>
</dbReference>
<evidence type="ECO:0000259" key="6">
    <source>
        <dbReference type="PROSITE" id="PS51012"/>
    </source>
</evidence>
<evidence type="ECO:0000313" key="8">
    <source>
        <dbReference type="Proteomes" id="UP000534783"/>
    </source>
</evidence>
<reference evidence="7 8" key="1">
    <citation type="journal article" date="2020" name="Nature">
        <title>Bacterial chemolithoautotrophy via manganese oxidation.</title>
        <authorList>
            <person name="Yu H."/>
            <person name="Leadbetter J.R."/>
        </authorList>
    </citation>
    <scope>NUCLEOTIDE SEQUENCE [LARGE SCALE GENOMIC DNA]</scope>
    <source>
        <strain evidence="7 8">Mn-1</strain>
    </source>
</reference>
<dbReference type="GO" id="GO:0140359">
    <property type="term" value="F:ABC-type transporter activity"/>
    <property type="evidence" value="ECO:0007669"/>
    <property type="project" value="InterPro"/>
</dbReference>
<dbReference type="EMBL" id="VTOW01000003">
    <property type="protein sequence ID" value="NKE72482.1"/>
    <property type="molecule type" value="Genomic_DNA"/>
</dbReference>
<dbReference type="PANTHER" id="PTHR43229:SF2">
    <property type="entry name" value="NODULATION PROTEIN J"/>
    <property type="match status" value="1"/>
</dbReference>
<evidence type="ECO:0000313" key="7">
    <source>
        <dbReference type="EMBL" id="NKE72482.1"/>
    </source>
</evidence>
<evidence type="ECO:0000256" key="3">
    <source>
        <dbReference type="ARBA" id="ARBA00022989"/>
    </source>
</evidence>
<keyword evidence="4 5" id="KW-0472">Membrane</keyword>
<comment type="similarity">
    <text evidence="5">Belongs to the ABC-2 integral membrane protein family.</text>
</comment>
<dbReference type="InterPro" id="IPR047817">
    <property type="entry name" value="ABC2_TM_bact-type"/>
</dbReference>
<dbReference type="InterPro" id="IPR051784">
    <property type="entry name" value="Nod_factor_ABC_transporter"/>
</dbReference>
<dbReference type="PROSITE" id="PS51012">
    <property type="entry name" value="ABC_TM2"/>
    <property type="match status" value="1"/>
</dbReference>
<keyword evidence="5" id="KW-0813">Transport</keyword>
<dbReference type="PRINTS" id="PR00164">
    <property type="entry name" value="ABC2TRNSPORT"/>
</dbReference>
<feature type="transmembrane region" description="Helical" evidence="5">
    <location>
        <begin position="160"/>
        <end position="184"/>
    </location>
</feature>
<accession>A0A7X6DSB4</accession>
<dbReference type="Proteomes" id="UP000534783">
    <property type="component" value="Unassembled WGS sequence"/>
</dbReference>
<comment type="caution">
    <text evidence="7">The sequence shown here is derived from an EMBL/GenBank/DDBJ whole genome shotgun (WGS) entry which is preliminary data.</text>
</comment>
<keyword evidence="2 5" id="KW-0812">Transmembrane</keyword>
<name>A0A7X6DSB4_9BACT</name>
<feature type="transmembrane region" description="Helical" evidence="5">
    <location>
        <begin position="81"/>
        <end position="103"/>
    </location>
</feature>
<organism evidence="7 8">
    <name type="scientific">Candidatus Manganitrophus noduliformans</name>
    <dbReference type="NCBI Taxonomy" id="2606439"/>
    <lineage>
        <taxon>Bacteria</taxon>
        <taxon>Pseudomonadati</taxon>
        <taxon>Nitrospirota</taxon>
        <taxon>Nitrospiria</taxon>
        <taxon>Candidatus Troglogloeales</taxon>
        <taxon>Candidatus Manganitrophaceae</taxon>
        <taxon>Candidatus Manganitrophus</taxon>
    </lineage>
</organism>
<evidence type="ECO:0000256" key="2">
    <source>
        <dbReference type="ARBA" id="ARBA00022692"/>
    </source>
</evidence>
<keyword evidence="3 5" id="KW-1133">Transmembrane helix</keyword>
<evidence type="ECO:0000256" key="4">
    <source>
        <dbReference type="ARBA" id="ARBA00023136"/>
    </source>
</evidence>
<dbReference type="PANTHER" id="PTHR43229">
    <property type="entry name" value="NODULATION PROTEIN J"/>
    <property type="match status" value="1"/>
</dbReference>
<dbReference type="RefSeq" id="WP_168062165.1">
    <property type="nucleotide sequence ID" value="NZ_VTOW01000003.1"/>
</dbReference>
<proteinExistence type="inferred from homology"/>
<keyword evidence="8" id="KW-1185">Reference proteome</keyword>
<keyword evidence="5" id="KW-1003">Cell membrane</keyword>
<sequence length="274" mass="29988">MEQKIVVAPTSTPVPASGMPVKWLVADTAALLKKYLLMTWRMPIWTFFGLVQPLLWLIIFGQLFKNLSRLPGFPEADYIQFLAPGVIVMTVLFGSSWSGVNLLRDLTFGIMEKLLVAPISRTAIVLSRLLHAGLTVVIQVFLLVGVAALLGAGFPRGAGLFWIWVAVLLLAIGFSAVSNALAMILKKEEPLVVMGNMLTLPLLFFSPALVPTDFMPVWMQMVSRINPATYGVEAVRASYRGVFDASFFISMAVLGLFTFVSVISAVSIFSQDRS</sequence>
<feature type="transmembrane region" description="Helical" evidence="5">
    <location>
        <begin position="247"/>
        <end position="269"/>
    </location>
</feature>
<dbReference type="GO" id="GO:0043190">
    <property type="term" value="C:ATP-binding cassette (ABC) transporter complex"/>
    <property type="evidence" value="ECO:0007669"/>
    <property type="project" value="InterPro"/>
</dbReference>
<dbReference type="AlphaFoldDB" id="A0A7X6DSB4"/>
<evidence type="ECO:0000256" key="5">
    <source>
        <dbReference type="RuleBase" id="RU361157"/>
    </source>
</evidence>
<dbReference type="InterPro" id="IPR000412">
    <property type="entry name" value="ABC_2_transport"/>
</dbReference>
<dbReference type="PIRSF" id="PIRSF006648">
    <property type="entry name" value="DrrB"/>
    <property type="match status" value="1"/>
</dbReference>
<feature type="domain" description="ABC transmembrane type-2" evidence="6">
    <location>
        <begin position="44"/>
        <end position="272"/>
    </location>
</feature>
<protein>
    <recommendedName>
        <fullName evidence="5">Transport permease protein</fullName>
    </recommendedName>
</protein>
<evidence type="ECO:0000256" key="1">
    <source>
        <dbReference type="ARBA" id="ARBA00004141"/>
    </source>
</evidence>
<feature type="transmembrane region" description="Helical" evidence="5">
    <location>
        <begin position="42"/>
        <end position="61"/>
    </location>
</feature>